<organism evidence="1 2">
    <name type="scientific">Fusarium oxysporum f. sp. radicis-cucumerinum</name>
    <dbReference type="NCBI Taxonomy" id="327505"/>
    <lineage>
        <taxon>Eukaryota</taxon>
        <taxon>Fungi</taxon>
        <taxon>Dikarya</taxon>
        <taxon>Ascomycota</taxon>
        <taxon>Pezizomycotina</taxon>
        <taxon>Sordariomycetes</taxon>
        <taxon>Hypocreomycetidae</taxon>
        <taxon>Hypocreales</taxon>
        <taxon>Nectriaceae</taxon>
        <taxon>Fusarium</taxon>
        <taxon>Fusarium oxysporum species complex</taxon>
    </lineage>
</organism>
<comment type="caution">
    <text evidence="1">The sequence shown here is derived from an EMBL/GenBank/DDBJ whole genome shotgun (WGS) entry which is preliminary data.</text>
</comment>
<reference evidence="1 2" key="1">
    <citation type="journal article" date="2016" name="Environ. Microbiol.">
        <title>Effector profiles distinguish formae speciales of Fusarium oxysporum.</title>
        <authorList>
            <person name="van Dam P."/>
            <person name="Fokkens L."/>
            <person name="Schmidt S.M."/>
            <person name="Linmans J.H."/>
            <person name="Kistler H.C."/>
            <person name="Ma L.J."/>
            <person name="Rep M."/>
        </authorList>
    </citation>
    <scope>NUCLEOTIDE SEQUENCE [LARGE SCALE GENOMIC DNA]</scope>
    <source>
        <strain evidence="1 2">Forc016</strain>
    </source>
</reference>
<evidence type="ECO:0000313" key="2">
    <source>
        <dbReference type="Proteomes" id="UP000219602"/>
    </source>
</evidence>
<dbReference type="Proteomes" id="UP000219602">
    <property type="component" value="Chromosome 10"/>
</dbReference>
<accession>A0A2H3GVK0</accession>
<name>A0A2H3GVK0_FUSOX</name>
<evidence type="ECO:0000313" key="1">
    <source>
        <dbReference type="EMBL" id="PCD29543.1"/>
    </source>
</evidence>
<proteinExistence type="predicted"/>
<sequence length="152" mass="17374">MIEEQLYHGYKSLAGCSDEDALVGGIFFYLGTMLKKDQHNLVSTKPSRFPECRKLTLHISTMVKEKSDRLFAITLNCICQRGIKIVFGIDPFRSASGSMERNSASFFPVSLKPRDNTEIRRHVESPRGTILGICPVFPYFRRLLEEWPTNVE</sequence>
<protein>
    <submittedName>
        <fullName evidence="1">Uncharacterized protein</fullName>
    </submittedName>
</protein>
<dbReference type="EMBL" id="MABQ02000008">
    <property type="protein sequence ID" value="PCD29543.1"/>
    <property type="molecule type" value="Genomic_DNA"/>
</dbReference>
<gene>
    <name evidence="1" type="ORF">AU210_012079</name>
</gene>
<reference evidence="1 2" key="2">
    <citation type="journal article" date="2017" name="Sci. Rep.">
        <title>A mobile pathogenicity chromosome in Fusarium oxysporum for infection of multiple cucurbit species.</title>
        <authorList>
            <person name="van Dam P."/>
            <person name="Fokkens L."/>
            <person name="Ayukawa Y."/>
            <person name="van der Gragt M."/>
            <person name="Ter Horst A."/>
            <person name="Brankovics B."/>
            <person name="Houterman P.M."/>
            <person name="Arie T."/>
            <person name="Rep M."/>
        </authorList>
    </citation>
    <scope>NUCLEOTIDE SEQUENCE [LARGE SCALE GENOMIC DNA]</scope>
    <source>
        <strain evidence="1 2">Forc016</strain>
    </source>
</reference>
<dbReference type="AlphaFoldDB" id="A0A2H3GVK0"/>